<evidence type="ECO:0000259" key="1">
    <source>
        <dbReference type="Pfam" id="PF18135"/>
    </source>
</evidence>
<reference evidence="2" key="1">
    <citation type="submission" date="2013-04" db="EMBL/GenBank/DDBJ databases">
        <title>Comparative Genomics of Relapsing Fever Spirochetes.</title>
        <authorList>
            <person name="Schwan T.G."/>
            <person name="Raffel S.J."/>
            <person name="Porcella S.F."/>
            <person name="Martens C.A."/>
            <person name="Bruno D.P."/>
            <person name="Ricklefs S.M."/>
            <person name="Barbian K.B."/>
        </authorList>
    </citation>
    <scope>NUCLEOTIDE SEQUENCE</scope>
    <source>
        <strain evidence="2">YBT</strain>
        <plasmid evidence="2">unnamed</plasmid>
    </source>
</reference>
<dbReference type="EC" id="2.1.1.72" evidence="2"/>
<geneLocation type="plasmid" evidence="2">
    <name>unnamed</name>
</geneLocation>
<proteinExistence type="predicted"/>
<dbReference type="GO" id="GO:0032259">
    <property type="term" value="P:methylation"/>
    <property type="evidence" value="ECO:0007669"/>
    <property type="project" value="UniProtKB-KW"/>
</dbReference>
<dbReference type="AlphaFoldDB" id="W5T1V7"/>
<dbReference type="GO" id="GO:0009007">
    <property type="term" value="F:site-specific DNA-methyltransferase (adenine-specific) activity"/>
    <property type="evidence" value="ECO:0007669"/>
    <property type="project" value="UniProtKB-EC"/>
</dbReference>
<dbReference type="InterPro" id="IPR041635">
    <property type="entry name" value="Type_ISP_LLaBIII_C"/>
</dbReference>
<dbReference type="RefSeq" id="WP_051454221.1">
    <property type="nucleotide sequence ID" value="NZ_CP005713.1"/>
</dbReference>
<dbReference type="HOGENOM" id="CLU_074781_0_0_12"/>
<feature type="domain" description="Type ISP restriction-modification enzyme LLaBIII C-terminal specificity" evidence="1">
    <location>
        <begin position="9"/>
        <end position="165"/>
    </location>
</feature>
<protein>
    <submittedName>
        <fullName evidence="2">Adenine-specific methyltransferase</fullName>
        <ecNumber evidence="2">2.1.1.72</ecNumber>
    </submittedName>
</protein>
<keyword evidence="2" id="KW-0808">Transferase</keyword>
<dbReference type="Pfam" id="PF18135">
    <property type="entry name" value="Type_ISP_C"/>
    <property type="match status" value="1"/>
</dbReference>
<gene>
    <name evidence="2" type="ORF">BHO_0116503</name>
</gene>
<keyword evidence="2" id="KW-0489">Methyltransferase</keyword>
<organism evidence="2">
    <name type="scientific">Borrelia hermsii YBT</name>
    <dbReference type="NCBI Taxonomy" id="1313295"/>
    <lineage>
        <taxon>Bacteria</taxon>
        <taxon>Pseudomonadati</taxon>
        <taxon>Spirochaetota</taxon>
        <taxon>Spirochaetia</taxon>
        <taxon>Spirochaetales</taxon>
        <taxon>Borreliaceae</taxon>
        <taxon>Borrelia</taxon>
    </lineage>
</organism>
<dbReference type="EMBL" id="CP005713">
    <property type="protein sequence ID" value="AHH13172.1"/>
    <property type="molecule type" value="Genomic_DNA"/>
</dbReference>
<accession>W5T1V7</accession>
<evidence type="ECO:0000313" key="2">
    <source>
        <dbReference type="EMBL" id="AHH13172.1"/>
    </source>
</evidence>
<name>W5T1V7_BORHE</name>
<keyword evidence="2" id="KW-0614">Plasmid</keyword>
<sequence length="197" mass="23587">MLGDIIKENFKTTFKDFINFKYSKEFDAKEILGYIYAVLYSNIYRTKFIEFLKIDFPKIIFVDSVKTFEKLSKLGIKLINVHLMKNDSELDSNIGIHIGDNNHIIEKIFYNKDTKELYYNSLCKFINTPYEVYEYFIGAYQVLRSYLKYRKGRELSIYEIEHIEKVIKILHYTINIQKQIDLITCKLKEFDSQNCNL</sequence>